<accession>A0A0P7ATA4</accession>
<organism evidence="1 2">
    <name type="scientific">Neonectria ditissima</name>
    <dbReference type="NCBI Taxonomy" id="78410"/>
    <lineage>
        <taxon>Eukaryota</taxon>
        <taxon>Fungi</taxon>
        <taxon>Dikarya</taxon>
        <taxon>Ascomycota</taxon>
        <taxon>Pezizomycotina</taxon>
        <taxon>Sordariomycetes</taxon>
        <taxon>Hypocreomycetidae</taxon>
        <taxon>Hypocreales</taxon>
        <taxon>Nectriaceae</taxon>
        <taxon>Neonectria</taxon>
    </lineage>
</organism>
<reference evidence="1 2" key="1">
    <citation type="submission" date="2015-09" db="EMBL/GenBank/DDBJ databases">
        <title>Draft genome of a European isolate of the apple canker pathogen Neonectria ditissima.</title>
        <authorList>
            <person name="Gomez-Cortecero A."/>
            <person name="Harrison R.J."/>
            <person name="Armitage A.D."/>
        </authorList>
    </citation>
    <scope>NUCLEOTIDE SEQUENCE [LARGE SCALE GENOMIC DNA]</scope>
    <source>
        <strain evidence="1 2">R09/05</strain>
    </source>
</reference>
<sequence>MGLSLLYGLYKLTNRNEETTAANPKADQALISTYQSNRHHDNKSIVPEREAYINADARDVYIASRILMGGGLGGVVGHVDKEYLHSVKDFMTNGLYTALEDAPDPTHHWCVVVGDYLHQLQATSLNSGWNYYTNEVLNMSDGWTKYKLGSTNFNDIAIRNSAVHAMYEMPEVYNVLDNNCQHFTLRLLDKILRDGRKKVKLLNQTYGQMRQEPIALPKPVKVYRIGEAPPAADDDNVAVEQRPIEPAKVKAPKVELEEDENENAVAVDDKNGQVAVVESEKDHLLMIKEAVGIMIQNTPLIKEGAGEE</sequence>
<evidence type="ECO:0008006" key="3">
    <source>
        <dbReference type="Google" id="ProtNLM"/>
    </source>
</evidence>
<dbReference type="AlphaFoldDB" id="A0A0P7ATA4"/>
<dbReference type="OrthoDB" id="3431913at2759"/>
<protein>
    <recommendedName>
        <fullName evidence="3">PPPDE domain-containing protein</fullName>
    </recommendedName>
</protein>
<dbReference type="Proteomes" id="UP000050424">
    <property type="component" value="Unassembled WGS sequence"/>
</dbReference>
<name>A0A0P7ATA4_9HYPO</name>
<proteinExistence type="predicted"/>
<comment type="caution">
    <text evidence="1">The sequence shown here is derived from an EMBL/GenBank/DDBJ whole genome shotgun (WGS) entry which is preliminary data.</text>
</comment>
<keyword evidence="2" id="KW-1185">Reference proteome</keyword>
<gene>
    <name evidence="1" type="ORF">AK830_g5454</name>
</gene>
<evidence type="ECO:0000313" key="2">
    <source>
        <dbReference type="Proteomes" id="UP000050424"/>
    </source>
</evidence>
<dbReference type="EMBL" id="LKCW01000071">
    <property type="protein sequence ID" value="KPM41106.1"/>
    <property type="molecule type" value="Genomic_DNA"/>
</dbReference>
<evidence type="ECO:0000313" key="1">
    <source>
        <dbReference type="EMBL" id="KPM41106.1"/>
    </source>
</evidence>